<feature type="domain" description="Helicase MOV-10 N-terminal" evidence="3">
    <location>
        <begin position="9"/>
        <end position="70"/>
    </location>
</feature>
<dbReference type="InterPro" id="IPR049075">
    <property type="entry name" value="MOV-10_N"/>
</dbReference>
<dbReference type="SUPFAM" id="SSF57667">
    <property type="entry name" value="beta-beta-alpha zinc fingers"/>
    <property type="match status" value="1"/>
</dbReference>
<dbReference type="Proteomes" id="UP000694865">
    <property type="component" value="Unplaced"/>
</dbReference>
<evidence type="ECO:0000259" key="3">
    <source>
        <dbReference type="Pfam" id="PF21632"/>
    </source>
</evidence>
<feature type="region of interest" description="Disordered" evidence="1">
    <location>
        <begin position="91"/>
        <end position="114"/>
    </location>
</feature>
<organism evidence="5 6">
    <name type="scientific">Saccoglossus kowalevskii</name>
    <name type="common">Acorn worm</name>
    <dbReference type="NCBI Taxonomy" id="10224"/>
    <lineage>
        <taxon>Eukaryota</taxon>
        <taxon>Metazoa</taxon>
        <taxon>Hemichordata</taxon>
        <taxon>Enteropneusta</taxon>
        <taxon>Harrimaniidae</taxon>
        <taxon>Saccoglossus</taxon>
    </lineage>
</organism>
<sequence length="201" mass="24011">MTNLSVISNTFLDYLRLEDLMHISDKEELRTIYKNEFKQKYPMLKGSFSAVFYNMKFRKKIYFAKNEVKFRNVGGYHPLAVDQYTSLNNQRRHQYREQEQKHDGDEAQQQQQQQQQSQLQRWRCRVCGVRCNSDISFQEHIDSKRHRQQLILKVLKMDRDKLIANKNGVRICSDCDGDKGAIHLNVMKKERKSVDIKVTNY</sequence>
<feature type="compositionally biased region" description="Basic and acidic residues" evidence="1">
    <location>
        <begin position="95"/>
        <end position="105"/>
    </location>
</feature>
<dbReference type="InterPro" id="IPR036236">
    <property type="entry name" value="Znf_C2H2_sf"/>
</dbReference>
<feature type="domain" description="C2H2-type" evidence="2">
    <location>
        <begin position="122"/>
        <end position="146"/>
    </location>
</feature>
<dbReference type="GeneID" id="102801990"/>
<dbReference type="Gene3D" id="3.30.160.60">
    <property type="entry name" value="Classic Zinc Finger"/>
    <property type="match status" value="1"/>
</dbReference>
<dbReference type="RefSeq" id="XP_006822641.1">
    <property type="nucleotide sequence ID" value="XM_006822578.1"/>
</dbReference>
<proteinExistence type="predicted"/>
<evidence type="ECO:0000259" key="2">
    <source>
        <dbReference type="Pfam" id="PF12874"/>
    </source>
</evidence>
<protein>
    <submittedName>
        <fullName evidence="6">Probable serine/threonine-protein kinase irlF-like</fullName>
    </submittedName>
</protein>
<evidence type="ECO:0000313" key="6">
    <source>
        <dbReference type="RefSeq" id="XP_006822641.1"/>
    </source>
</evidence>
<evidence type="ECO:0000259" key="4">
    <source>
        <dbReference type="Pfam" id="PF21633"/>
    </source>
</evidence>
<keyword evidence="5" id="KW-1185">Reference proteome</keyword>
<accession>A0ABM0MRK0</accession>
<reference evidence="6" key="1">
    <citation type="submission" date="2025-08" db="UniProtKB">
        <authorList>
            <consortium name="RefSeq"/>
        </authorList>
    </citation>
    <scope>IDENTIFICATION</scope>
    <source>
        <tissue evidence="6">Testes</tissue>
    </source>
</reference>
<evidence type="ECO:0000256" key="1">
    <source>
        <dbReference type="SAM" id="MobiDB-lite"/>
    </source>
</evidence>
<dbReference type="Pfam" id="PF21632">
    <property type="entry name" value="MOV-10_N"/>
    <property type="match status" value="1"/>
</dbReference>
<feature type="non-terminal residue" evidence="6">
    <location>
        <position position="201"/>
    </location>
</feature>
<evidence type="ECO:0000313" key="5">
    <source>
        <dbReference type="Proteomes" id="UP000694865"/>
    </source>
</evidence>
<dbReference type="Pfam" id="PF21633">
    <property type="entry name" value="MOV-10_Ig-like"/>
    <property type="match status" value="1"/>
</dbReference>
<dbReference type="InterPro" id="IPR049077">
    <property type="entry name" value="MOV-10_Ig-like"/>
</dbReference>
<dbReference type="InterPro" id="IPR013087">
    <property type="entry name" value="Znf_C2H2_type"/>
</dbReference>
<gene>
    <name evidence="6" type="primary">LOC102801990</name>
</gene>
<dbReference type="Pfam" id="PF12874">
    <property type="entry name" value="zf-met"/>
    <property type="match status" value="1"/>
</dbReference>
<name>A0ABM0MRK0_SACKO</name>
<feature type="domain" description="Helicase MOV-10 Ig-like" evidence="4">
    <location>
        <begin position="159"/>
        <end position="200"/>
    </location>
</feature>